<protein>
    <recommendedName>
        <fullName evidence="3">DUF4283 domain-containing protein</fullName>
    </recommendedName>
</protein>
<sequence length="227" mass="26458">MLCWDEVFEELVFRYVGGLWVMVEFISKESCKNFLANKSLDPWLLDKCPWDRNIVPTDQLVWLDVEGLPLCVWSKGVFHKIVEKWGSIAHIDDDLGEDVYKKRLCVLNSCQDIISEVVKVWLDDMSFNVRIKEAPVEILHFHPKNLNLNLMIEMVVTYLKIKKVFMLVMKMRKKVKECLGDNQLHIGNFLHVKKSVDHANKKNHIIVQNSIVPMTTTPFDAIIVHKV</sequence>
<dbReference type="EMBL" id="OX465079">
    <property type="protein sequence ID" value="CAI9274338.1"/>
    <property type="molecule type" value="Genomic_DNA"/>
</dbReference>
<keyword evidence="2" id="KW-1185">Reference proteome</keyword>
<accession>A0AA35YI48</accession>
<gene>
    <name evidence="1" type="ORF">LSALG_LOCUS14425</name>
</gene>
<evidence type="ECO:0000313" key="1">
    <source>
        <dbReference type="EMBL" id="CAI9274338.1"/>
    </source>
</evidence>
<evidence type="ECO:0000313" key="2">
    <source>
        <dbReference type="Proteomes" id="UP001177003"/>
    </source>
</evidence>
<evidence type="ECO:0008006" key="3">
    <source>
        <dbReference type="Google" id="ProtNLM"/>
    </source>
</evidence>
<reference evidence="1" key="1">
    <citation type="submission" date="2023-04" db="EMBL/GenBank/DDBJ databases">
        <authorList>
            <person name="Vijverberg K."/>
            <person name="Xiong W."/>
            <person name="Schranz E."/>
        </authorList>
    </citation>
    <scope>NUCLEOTIDE SEQUENCE</scope>
</reference>
<name>A0AA35YI48_LACSI</name>
<proteinExistence type="predicted"/>
<organism evidence="1 2">
    <name type="scientific">Lactuca saligna</name>
    <name type="common">Willowleaf lettuce</name>
    <dbReference type="NCBI Taxonomy" id="75948"/>
    <lineage>
        <taxon>Eukaryota</taxon>
        <taxon>Viridiplantae</taxon>
        <taxon>Streptophyta</taxon>
        <taxon>Embryophyta</taxon>
        <taxon>Tracheophyta</taxon>
        <taxon>Spermatophyta</taxon>
        <taxon>Magnoliopsida</taxon>
        <taxon>eudicotyledons</taxon>
        <taxon>Gunneridae</taxon>
        <taxon>Pentapetalae</taxon>
        <taxon>asterids</taxon>
        <taxon>campanulids</taxon>
        <taxon>Asterales</taxon>
        <taxon>Asteraceae</taxon>
        <taxon>Cichorioideae</taxon>
        <taxon>Cichorieae</taxon>
        <taxon>Lactucinae</taxon>
        <taxon>Lactuca</taxon>
    </lineage>
</organism>
<dbReference type="Proteomes" id="UP001177003">
    <property type="component" value="Chromosome 3"/>
</dbReference>
<dbReference type="AlphaFoldDB" id="A0AA35YI48"/>